<proteinExistence type="predicted"/>
<feature type="transmembrane region" description="Helical" evidence="1">
    <location>
        <begin position="7"/>
        <end position="25"/>
    </location>
</feature>
<dbReference type="NCBIfam" id="NF037970">
    <property type="entry name" value="vanZ_1"/>
    <property type="match status" value="1"/>
</dbReference>
<reference evidence="3 4" key="1">
    <citation type="submission" date="2018-08" db="EMBL/GenBank/DDBJ databases">
        <title>Proposal of Muricauda 72 sp.nov. and Muricauda NH166 sp.nov., isolated from seawater.</title>
        <authorList>
            <person name="Cheng H."/>
            <person name="Wu Y.-H."/>
            <person name="Guo L.-L."/>
            <person name="Xu X.-W."/>
        </authorList>
    </citation>
    <scope>NUCLEOTIDE SEQUENCE [LARGE SCALE GENOMIC DNA]</scope>
    <source>
        <strain evidence="3 4">72</strain>
    </source>
</reference>
<keyword evidence="1" id="KW-0812">Transmembrane</keyword>
<name>A0A3A1NGY5_9FLAO</name>
<feature type="transmembrane region" description="Helical" evidence="1">
    <location>
        <begin position="108"/>
        <end position="126"/>
    </location>
</feature>
<evidence type="ECO:0000313" key="3">
    <source>
        <dbReference type="EMBL" id="RIV42992.1"/>
    </source>
</evidence>
<evidence type="ECO:0000256" key="1">
    <source>
        <dbReference type="SAM" id="Phobius"/>
    </source>
</evidence>
<dbReference type="Pfam" id="PF04892">
    <property type="entry name" value="VanZ"/>
    <property type="match status" value="1"/>
</dbReference>
<dbReference type="InterPro" id="IPR006976">
    <property type="entry name" value="VanZ-like"/>
</dbReference>
<dbReference type="PANTHER" id="PTHR28008">
    <property type="entry name" value="DOMAIN PROTEIN, PUTATIVE (AFU_ORTHOLOGUE AFUA_3G10980)-RELATED"/>
    <property type="match status" value="1"/>
</dbReference>
<sequence>MVLKAYRYTLLFISWAVFITMLSLFSFSTLHLDTGGIDIPYADKITHFVFYTGFAFLGSLCFRERTKGNIPLGKATIMVLVTAISYGIIIEVLQYMFTTDRMAEIGDVLANSLGALTGIGLIRWLFSKEKPLKWKF</sequence>
<feature type="domain" description="VanZ-like" evidence="2">
    <location>
        <begin position="31"/>
        <end position="125"/>
    </location>
</feature>
<organism evidence="3 4">
    <name type="scientific">Flagellimonas pelagia</name>
    <dbReference type="NCBI Taxonomy" id="2306998"/>
    <lineage>
        <taxon>Bacteria</taxon>
        <taxon>Pseudomonadati</taxon>
        <taxon>Bacteroidota</taxon>
        <taxon>Flavobacteriia</taxon>
        <taxon>Flavobacteriales</taxon>
        <taxon>Flavobacteriaceae</taxon>
        <taxon>Flagellimonas</taxon>
    </lineage>
</organism>
<keyword evidence="1" id="KW-0472">Membrane</keyword>
<protein>
    <submittedName>
        <fullName evidence="3">VanZ family protein</fullName>
    </submittedName>
</protein>
<comment type="caution">
    <text evidence="3">The sequence shown here is derived from an EMBL/GenBank/DDBJ whole genome shotgun (WGS) entry which is preliminary data.</text>
</comment>
<dbReference type="AlphaFoldDB" id="A0A3A1NGY5"/>
<accession>A0A3A1NGY5</accession>
<keyword evidence="1" id="KW-1133">Transmembrane helix</keyword>
<dbReference type="PANTHER" id="PTHR28008:SF1">
    <property type="entry name" value="DOMAIN PROTEIN, PUTATIVE (AFU_ORTHOLOGUE AFUA_3G10980)-RELATED"/>
    <property type="match status" value="1"/>
</dbReference>
<feature type="transmembrane region" description="Helical" evidence="1">
    <location>
        <begin position="75"/>
        <end position="96"/>
    </location>
</feature>
<feature type="transmembrane region" description="Helical" evidence="1">
    <location>
        <begin position="45"/>
        <end position="63"/>
    </location>
</feature>
<dbReference type="EMBL" id="QXFI01000033">
    <property type="protein sequence ID" value="RIV42992.1"/>
    <property type="molecule type" value="Genomic_DNA"/>
</dbReference>
<evidence type="ECO:0000313" key="4">
    <source>
        <dbReference type="Proteomes" id="UP000266691"/>
    </source>
</evidence>
<gene>
    <name evidence="3" type="ORF">D2V05_15390</name>
</gene>
<evidence type="ECO:0000259" key="2">
    <source>
        <dbReference type="Pfam" id="PF04892"/>
    </source>
</evidence>
<dbReference type="Proteomes" id="UP000266691">
    <property type="component" value="Unassembled WGS sequence"/>
</dbReference>